<dbReference type="EMBL" id="AKKV01000032">
    <property type="protein sequence ID" value="EIT84449.1"/>
    <property type="molecule type" value="Genomic_DNA"/>
</dbReference>
<dbReference type="PANTHER" id="PTHR21310">
    <property type="entry name" value="AMINOGLYCOSIDE PHOSPHOTRANSFERASE-RELATED-RELATED"/>
    <property type="match status" value="1"/>
</dbReference>
<organism evidence="2 3">
    <name type="scientific">Fictibacillus macauensis ZFHKF-1</name>
    <dbReference type="NCBI Taxonomy" id="1196324"/>
    <lineage>
        <taxon>Bacteria</taxon>
        <taxon>Bacillati</taxon>
        <taxon>Bacillota</taxon>
        <taxon>Bacilli</taxon>
        <taxon>Bacillales</taxon>
        <taxon>Fictibacillaceae</taxon>
        <taxon>Fictibacillus</taxon>
    </lineage>
</organism>
<dbReference type="AlphaFoldDB" id="I8AGE4"/>
<dbReference type="Pfam" id="PF01636">
    <property type="entry name" value="APH"/>
    <property type="match status" value="1"/>
</dbReference>
<sequence>MILGNPIARGNTAKIYLSDNKIVKVYNDFLPDTESINEANKQKYAYSCGLPVPKILEVTKINGEQAIIMEYIKGETLGNLMLKDKEQAEYYMNISVDMQLEIHSIIPNATEPMYDKLYRQIETVNTLDRRLKSYLLKKLESFTYENRLCHGDFHLFNLIMTDNQVVVIDWVDSSAGDIRADIYRTYLLYSQFSSELADLYLRLYCEKSGLLRSEVFQWAPIIAGARLSESVSSENSERLMEIINHYFQL</sequence>
<dbReference type="InterPro" id="IPR051678">
    <property type="entry name" value="AGP_Transferase"/>
</dbReference>
<evidence type="ECO:0000313" key="2">
    <source>
        <dbReference type="EMBL" id="EIT84449.1"/>
    </source>
</evidence>
<reference evidence="2 3" key="1">
    <citation type="journal article" date="2012" name="J. Bacteriol.">
        <title>Genome of Bacillus macauensis ZFHKF-1, a Long-Chain-Forming Bacterium.</title>
        <authorList>
            <person name="Cai L."/>
            <person name="Zhang T."/>
        </authorList>
    </citation>
    <scope>NUCLEOTIDE SEQUENCE [LARGE SCALE GENOMIC DNA]</scope>
    <source>
        <strain evidence="2 3">ZFHKF-1</strain>
    </source>
</reference>
<dbReference type="Gene3D" id="3.90.1200.10">
    <property type="match status" value="1"/>
</dbReference>
<keyword evidence="2" id="KW-0808">Transferase</keyword>
<accession>I8AGE4</accession>
<dbReference type="RefSeq" id="WP_007203079.1">
    <property type="nucleotide sequence ID" value="NZ_AKKV01000032.1"/>
</dbReference>
<dbReference type="eggNOG" id="COG0510">
    <property type="taxonomic scope" value="Bacteria"/>
</dbReference>
<evidence type="ECO:0000259" key="1">
    <source>
        <dbReference type="Pfam" id="PF01636"/>
    </source>
</evidence>
<evidence type="ECO:0000313" key="3">
    <source>
        <dbReference type="Proteomes" id="UP000004080"/>
    </source>
</evidence>
<dbReference type="InterPro" id="IPR011009">
    <property type="entry name" value="Kinase-like_dom_sf"/>
</dbReference>
<dbReference type="SUPFAM" id="SSF56112">
    <property type="entry name" value="Protein kinase-like (PK-like)"/>
    <property type="match status" value="1"/>
</dbReference>
<proteinExistence type="predicted"/>
<name>I8AGE4_9BACL</name>
<keyword evidence="3" id="KW-1185">Reference proteome</keyword>
<protein>
    <submittedName>
        <fullName evidence="2">Aminoglycoside phosphotransferase</fullName>
    </submittedName>
</protein>
<dbReference type="STRING" id="1196324.A374_15027"/>
<comment type="caution">
    <text evidence="2">The sequence shown here is derived from an EMBL/GenBank/DDBJ whole genome shotgun (WGS) entry which is preliminary data.</text>
</comment>
<dbReference type="PATRIC" id="fig|1196324.3.peg.3076"/>
<dbReference type="GO" id="GO:0016740">
    <property type="term" value="F:transferase activity"/>
    <property type="evidence" value="ECO:0007669"/>
    <property type="project" value="UniProtKB-KW"/>
</dbReference>
<dbReference type="Proteomes" id="UP000004080">
    <property type="component" value="Unassembled WGS sequence"/>
</dbReference>
<feature type="domain" description="Aminoglycoside phosphotransferase" evidence="1">
    <location>
        <begin position="6"/>
        <end position="208"/>
    </location>
</feature>
<dbReference type="OrthoDB" id="9800774at2"/>
<dbReference type="InterPro" id="IPR002575">
    <property type="entry name" value="Aminoglycoside_PTrfase"/>
</dbReference>
<gene>
    <name evidence="2" type="ORF">A374_15027</name>
</gene>